<evidence type="ECO:0000313" key="4">
    <source>
        <dbReference type="Proteomes" id="UP000626092"/>
    </source>
</evidence>
<dbReference type="InterPro" id="IPR053151">
    <property type="entry name" value="RNase_H-like"/>
</dbReference>
<dbReference type="Gene3D" id="3.30.420.10">
    <property type="entry name" value="Ribonuclease H-like superfamily/Ribonuclease H"/>
    <property type="match status" value="2"/>
</dbReference>
<dbReference type="PANTHER" id="PTHR47723">
    <property type="entry name" value="OS05G0353850 PROTEIN"/>
    <property type="match status" value="1"/>
</dbReference>
<dbReference type="InterPro" id="IPR012337">
    <property type="entry name" value="RNaseH-like_sf"/>
</dbReference>
<dbReference type="SUPFAM" id="SSF53098">
    <property type="entry name" value="Ribonuclease H-like"/>
    <property type="match status" value="1"/>
</dbReference>
<feature type="domain" description="RNase H type-1" evidence="2">
    <location>
        <begin position="119"/>
        <end position="233"/>
    </location>
</feature>
<dbReference type="OrthoDB" id="1436468at2759"/>
<feature type="domain" description="RNase H type-1" evidence="2">
    <location>
        <begin position="326"/>
        <end position="442"/>
    </location>
</feature>
<dbReference type="PANTHER" id="PTHR47723:SF19">
    <property type="entry name" value="POLYNUCLEOTIDYL TRANSFERASE, RIBONUCLEASE H-LIKE SUPERFAMILY PROTEIN"/>
    <property type="match status" value="1"/>
</dbReference>
<gene>
    <name evidence="3" type="ORF">RHSIM_Rhsim09G0125500</name>
</gene>
<dbReference type="EMBL" id="WJXA01000009">
    <property type="protein sequence ID" value="KAF7132377.1"/>
    <property type="molecule type" value="Genomic_DNA"/>
</dbReference>
<organism evidence="3 4">
    <name type="scientific">Rhododendron simsii</name>
    <name type="common">Sims's rhododendron</name>
    <dbReference type="NCBI Taxonomy" id="118357"/>
    <lineage>
        <taxon>Eukaryota</taxon>
        <taxon>Viridiplantae</taxon>
        <taxon>Streptophyta</taxon>
        <taxon>Embryophyta</taxon>
        <taxon>Tracheophyta</taxon>
        <taxon>Spermatophyta</taxon>
        <taxon>Magnoliopsida</taxon>
        <taxon>eudicotyledons</taxon>
        <taxon>Gunneridae</taxon>
        <taxon>Pentapetalae</taxon>
        <taxon>asterids</taxon>
        <taxon>Ericales</taxon>
        <taxon>Ericaceae</taxon>
        <taxon>Ericoideae</taxon>
        <taxon>Rhodoreae</taxon>
        <taxon>Rhododendron</taxon>
    </lineage>
</organism>
<keyword evidence="4" id="KW-1185">Reference proteome</keyword>
<dbReference type="GO" id="GO:0004523">
    <property type="term" value="F:RNA-DNA hybrid ribonuclease activity"/>
    <property type="evidence" value="ECO:0007669"/>
    <property type="project" value="InterPro"/>
</dbReference>
<sequence>MGNTDSNEWNAARSSEEDSARRRRENTVTAAGAAKAVAAVAAAGWAVTKLLSSSASEDEKTNDKGKLMVAAGSSSGYPSGSFSGYPTNKFEGYLPDEKTNERGKMMEATGGKLKMNIGASLSDDRSRAGFGGVIHDEGGRWIMGFYGRISTRDCTPEQAAIWGIYNGLKIIQGEKFRQLEIESVSEPAVILLRDKTRRKSRIDDIVEECKGLLLSTGCKVNYTDRKGIADALAELGRDQVTDLSLLDVDARSASSARRQRGNTATVVGAVTTVAAVVAAGRWKFQWLPLEVSVATPRTFEGYLRDEKTNDKGKLIVAAGGKLKMNTGASLSDDRSRAGFGGVIRDEGGRWIMGFYGRISMRDCTPEQAVIWGIYNGLKIIQGEKFRQVEIESVSEPAVIHLRDKTRRKSRIDDIVEECKRMLLSTGCKLNYTDRKGIADALAELGRDQVTDLVLVMFIRDVRFEKWYVSVRYM</sequence>
<name>A0A834LEI3_RHOSS</name>
<dbReference type="InterPro" id="IPR044730">
    <property type="entry name" value="RNase_H-like_dom_plant"/>
</dbReference>
<protein>
    <recommendedName>
        <fullName evidence="2">RNase H type-1 domain-containing protein</fullName>
    </recommendedName>
</protein>
<proteinExistence type="predicted"/>
<feature type="region of interest" description="Disordered" evidence="1">
    <location>
        <begin position="1"/>
        <end position="31"/>
    </location>
</feature>
<dbReference type="Pfam" id="PF13456">
    <property type="entry name" value="RVT_3"/>
    <property type="match status" value="2"/>
</dbReference>
<dbReference type="Proteomes" id="UP000626092">
    <property type="component" value="Unassembled WGS sequence"/>
</dbReference>
<evidence type="ECO:0000259" key="2">
    <source>
        <dbReference type="Pfam" id="PF13456"/>
    </source>
</evidence>
<dbReference type="CDD" id="cd06222">
    <property type="entry name" value="RNase_H_like"/>
    <property type="match status" value="2"/>
</dbReference>
<evidence type="ECO:0000256" key="1">
    <source>
        <dbReference type="SAM" id="MobiDB-lite"/>
    </source>
</evidence>
<accession>A0A834LEI3</accession>
<evidence type="ECO:0000313" key="3">
    <source>
        <dbReference type="EMBL" id="KAF7132377.1"/>
    </source>
</evidence>
<dbReference type="AlphaFoldDB" id="A0A834LEI3"/>
<dbReference type="GO" id="GO:0003676">
    <property type="term" value="F:nucleic acid binding"/>
    <property type="evidence" value="ECO:0007669"/>
    <property type="project" value="InterPro"/>
</dbReference>
<dbReference type="InterPro" id="IPR036397">
    <property type="entry name" value="RNaseH_sf"/>
</dbReference>
<dbReference type="InterPro" id="IPR002156">
    <property type="entry name" value="RNaseH_domain"/>
</dbReference>
<reference evidence="3" key="1">
    <citation type="submission" date="2019-11" db="EMBL/GenBank/DDBJ databases">
        <authorList>
            <person name="Liu Y."/>
            <person name="Hou J."/>
            <person name="Li T.-Q."/>
            <person name="Guan C.-H."/>
            <person name="Wu X."/>
            <person name="Wu H.-Z."/>
            <person name="Ling F."/>
            <person name="Zhang R."/>
            <person name="Shi X.-G."/>
            <person name="Ren J.-P."/>
            <person name="Chen E.-F."/>
            <person name="Sun J.-M."/>
        </authorList>
    </citation>
    <scope>NUCLEOTIDE SEQUENCE</scope>
    <source>
        <strain evidence="3">Adult_tree_wgs_1</strain>
        <tissue evidence="3">Leaves</tissue>
    </source>
</reference>
<comment type="caution">
    <text evidence="3">The sequence shown here is derived from an EMBL/GenBank/DDBJ whole genome shotgun (WGS) entry which is preliminary data.</text>
</comment>